<feature type="transmembrane region" description="Helical" evidence="8">
    <location>
        <begin position="450"/>
        <end position="468"/>
    </location>
</feature>
<feature type="transmembrane region" description="Helical" evidence="8">
    <location>
        <begin position="475"/>
        <end position="498"/>
    </location>
</feature>
<dbReference type="InterPro" id="IPR003439">
    <property type="entry name" value="ABC_transporter-like_ATP-bd"/>
</dbReference>
<proteinExistence type="predicted"/>
<keyword evidence="5 10" id="KW-0067">ATP-binding</keyword>
<dbReference type="Pfam" id="PF01061">
    <property type="entry name" value="ABC2_membrane"/>
    <property type="match status" value="1"/>
</dbReference>
<dbReference type="PROSITE" id="PS50893">
    <property type="entry name" value="ABC_TRANSPORTER_2"/>
    <property type="match status" value="1"/>
</dbReference>
<keyword evidence="4" id="KW-0547">Nucleotide-binding</keyword>
<evidence type="ECO:0000313" key="10">
    <source>
        <dbReference type="EMBL" id="CBN79392.1"/>
    </source>
</evidence>
<evidence type="ECO:0000259" key="9">
    <source>
        <dbReference type="PROSITE" id="PS50893"/>
    </source>
</evidence>
<dbReference type="InterPro" id="IPR003593">
    <property type="entry name" value="AAA+_ATPase"/>
</dbReference>
<dbReference type="InterPro" id="IPR050352">
    <property type="entry name" value="ABCG_transporters"/>
</dbReference>
<feature type="transmembrane region" description="Helical" evidence="8">
    <location>
        <begin position="535"/>
        <end position="553"/>
    </location>
</feature>
<dbReference type="SMART" id="SM00382">
    <property type="entry name" value="AAA"/>
    <property type="match status" value="1"/>
</dbReference>
<dbReference type="PROSITE" id="PS00211">
    <property type="entry name" value="ABC_TRANSPORTER_1"/>
    <property type="match status" value="1"/>
</dbReference>
<evidence type="ECO:0000256" key="3">
    <source>
        <dbReference type="ARBA" id="ARBA00022692"/>
    </source>
</evidence>
<dbReference type="GO" id="GO:0005524">
    <property type="term" value="F:ATP binding"/>
    <property type="evidence" value="ECO:0007669"/>
    <property type="project" value="UniProtKB-KW"/>
</dbReference>
<feature type="transmembrane region" description="Helical" evidence="8">
    <location>
        <begin position="602"/>
        <end position="624"/>
    </location>
</feature>
<reference evidence="10 11" key="1">
    <citation type="journal article" date="2010" name="Nature">
        <title>The Ectocarpus genome and the independent evolution of multicellularity in brown algae.</title>
        <authorList>
            <person name="Cock J.M."/>
            <person name="Sterck L."/>
            <person name="Rouze P."/>
            <person name="Scornet D."/>
            <person name="Allen A.E."/>
            <person name="Amoutzias G."/>
            <person name="Anthouard V."/>
            <person name="Artiguenave F."/>
            <person name="Aury J.M."/>
            <person name="Badger J.H."/>
            <person name="Beszteri B."/>
            <person name="Billiau K."/>
            <person name="Bonnet E."/>
            <person name="Bothwell J.H."/>
            <person name="Bowler C."/>
            <person name="Boyen C."/>
            <person name="Brownlee C."/>
            <person name="Carrano C.J."/>
            <person name="Charrier B."/>
            <person name="Cho G.Y."/>
            <person name="Coelho S.M."/>
            <person name="Collen J."/>
            <person name="Corre E."/>
            <person name="Da Silva C."/>
            <person name="Delage L."/>
            <person name="Delaroque N."/>
            <person name="Dittami S.M."/>
            <person name="Doulbeau S."/>
            <person name="Elias M."/>
            <person name="Farnham G."/>
            <person name="Gachon C.M."/>
            <person name="Gschloessl B."/>
            <person name="Heesch S."/>
            <person name="Jabbari K."/>
            <person name="Jubin C."/>
            <person name="Kawai H."/>
            <person name="Kimura K."/>
            <person name="Kloareg B."/>
            <person name="Kupper F.C."/>
            <person name="Lang D."/>
            <person name="Le Bail A."/>
            <person name="Leblanc C."/>
            <person name="Lerouge P."/>
            <person name="Lohr M."/>
            <person name="Lopez P.J."/>
            <person name="Martens C."/>
            <person name="Maumus F."/>
            <person name="Michel G."/>
            <person name="Miranda-Saavedra D."/>
            <person name="Morales J."/>
            <person name="Moreau H."/>
            <person name="Motomura T."/>
            <person name="Nagasato C."/>
            <person name="Napoli C.A."/>
            <person name="Nelson D.R."/>
            <person name="Nyvall-Collen P."/>
            <person name="Peters A.F."/>
            <person name="Pommier C."/>
            <person name="Potin P."/>
            <person name="Poulain J."/>
            <person name="Quesneville H."/>
            <person name="Read B."/>
            <person name="Rensing S.A."/>
            <person name="Ritter A."/>
            <person name="Rousvoal S."/>
            <person name="Samanta M."/>
            <person name="Samson G."/>
            <person name="Schroeder D.C."/>
            <person name="Segurens B."/>
            <person name="Strittmatter M."/>
            <person name="Tonon T."/>
            <person name="Tregear J.W."/>
            <person name="Valentin K."/>
            <person name="von Dassow P."/>
            <person name="Yamagishi T."/>
            <person name="Van de Peer Y."/>
            <person name="Wincker P."/>
        </authorList>
    </citation>
    <scope>NUCLEOTIDE SEQUENCE [LARGE SCALE GENOMIC DNA]</scope>
    <source>
        <strain evidence="11">Ec32 / CCAP1310/4</strain>
    </source>
</reference>
<feature type="transmembrane region" description="Helical" evidence="8">
    <location>
        <begin position="368"/>
        <end position="389"/>
    </location>
</feature>
<gene>
    <name evidence="10" type="ORF">Esi_0202_0033</name>
</gene>
<dbReference type="Pfam" id="PF06422">
    <property type="entry name" value="PDR_CDR"/>
    <property type="match status" value="1"/>
</dbReference>
<evidence type="ECO:0000256" key="5">
    <source>
        <dbReference type="ARBA" id="ARBA00022840"/>
    </source>
</evidence>
<name>D8LI56_ECTSI</name>
<protein>
    <submittedName>
        <fullName evidence="10">ATP-binding cassette superfamily</fullName>
    </submittedName>
</protein>
<dbReference type="InterPro" id="IPR013525">
    <property type="entry name" value="ABC2_TM"/>
</dbReference>
<dbReference type="InterPro" id="IPR043926">
    <property type="entry name" value="ABCG_dom"/>
</dbReference>
<keyword evidence="2" id="KW-0813">Transport</keyword>
<evidence type="ECO:0000256" key="1">
    <source>
        <dbReference type="ARBA" id="ARBA00004141"/>
    </source>
</evidence>
<feature type="domain" description="ABC transporter" evidence="9">
    <location>
        <begin position="47"/>
        <end position="280"/>
    </location>
</feature>
<dbReference type="PANTHER" id="PTHR48041:SF139">
    <property type="entry name" value="PROTEIN SCARLET"/>
    <property type="match status" value="1"/>
</dbReference>
<keyword evidence="11" id="KW-1185">Reference proteome</keyword>
<dbReference type="STRING" id="2880.D8LI56"/>
<evidence type="ECO:0000256" key="4">
    <source>
        <dbReference type="ARBA" id="ARBA00022741"/>
    </source>
</evidence>
<accession>D8LI56</accession>
<sequence>MTSAASEEKMDLEANAMEIRKARESSSIFPPNRGDSIQELAFLDLKYEVENIRPGMEAETLKVLEGVSGQANSGEMLALMGPSGSGKTSLLNVLAQRVPHKSVTGSVFVDGSPLSKSFKRRMGFVFQDDMCLWNLTVRETVMFAAKLRLPQSTPDKEKHERVAELLELLGLSHVADGIIGKEGRRGISGGERKRVSIGVELITSPDVLFLDSSTALSITHVLRTLTRKGMIVVCSIHQPRSNIFSEFDKVLLLSKGNTVYYGSRSTIVKYFEALGLELPPETNSADWILDLTTSSTIVQGGKTLTQAYQQRALGPLSSDMAVPTASTVTKTRDRLKGSGSDKSEWVTSFGYQLKVLLQRQSRQSRGEVFNSVNLTQIFVVALIASAIWWQSENVSDIAGTMFFISIQQAFNGLNTSMRVFPPERGLMIRERSTGSYRVGPYFLAKSTSDIGLYTAAPILYATAVYWCVGLRPEAGAFFTFLLLFMGQVIVGQSIGLLISTSIADIFTAQSFSFVLILSLMLFGGFYVNNNNVPEGLGWLKYLSFLFYGFGGLLHNEFHGREYSCENATGKGLSGLDACATNGSGTVTGQDILDEFGFSNVNVWQNVGILAAMIVGMRFLTYLLMRRFTKTRT</sequence>
<dbReference type="InterPro" id="IPR027417">
    <property type="entry name" value="P-loop_NTPase"/>
</dbReference>
<dbReference type="InterPro" id="IPR010929">
    <property type="entry name" value="PDR_CDR_ABC"/>
</dbReference>
<evidence type="ECO:0000313" key="11">
    <source>
        <dbReference type="Proteomes" id="UP000002630"/>
    </source>
</evidence>
<dbReference type="Pfam" id="PF19055">
    <property type="entry name" value="ABC2_membrane_7"/>
    <property type="match status" value="1"/>
</dbReference>
<keyword evidence="7 8" id="KW-0472">Membrane</keyword>
<keyword evidence="6 8" id="KW-1133">Transmembrane helix</keyword>
<dbReference type="InParanoid" id="D8LI56"/>
<dbReference type="EMBL" id="FN649760">
    <property type="protein sequence ID" value="CBN79392.1"/>
    <property type="molecule type" value="Genomic_DNA"/>
</dbReference>
<keyword evidence="3 8" id="KW-0812">Transmembrane</keyword>
<comment type="subcellular location">
    <subcellularLocation>
        <location evidence="1">Membrane</location>
        <topology evidence="1">Multi-pass membrane protein</topology>
    </subcellularLocation>
</comment>
<evidence type="ECO:0000256" key="6">
    <source>
        <dbReference type="ARBA" id="ARBA00022989"/>
    </source>
</evidence>
<evidence type="ECO:0000256" key="2">
    <source>
        <dbReference type="ARBA" id="ARBA00022448"/>
    </source>
</evidence>
<dbReference type="GO" id="GO:0016887">
    <property type="term" value="F:ATP hydrolysis activity"/>
    <property type="evidence" value="ECO:0007669"/>
    <property type="project" value="InterPro"/>
</dbReference>
<dbReference type="eggNOG" id="KOG0061">
    <property type="taxonomic scope" value="Eukaryota"/>
</dbReference>
<dbReference type="GO" id="GO:0016020">
    <property type="term" value="C:membrane"/>
    <property type="evidence" value="ECO:0007669"/>
    <property type="project" value="UniProtKB-SubCell"/>
</dbReference>
<dbReference type="GO" id="GO:0140359">
    <property type="term" value="F:ABC-type transporter activity"/>
    <property type="evidence" value="ECO:0007669"/>
    <property type="project" value="InterPro"/>
</dbReference>
<dbReference type="Pfam" id="PF00005">
    <property type="entry name" value="ABC_tran"/>
    <property type="match status" value="1"/>
</dbReference>
<dbReference type="OrthoDB" id="66620at2759"/>
<dbReference type="Proteomes" id="UP000002630">
    <property type="component" value="Unassembled WGS sequence"/>
</dbReference>
<evidence type="ECO:0000256" key="8">
    <source>
        <dbReference type="SAM" id="Phobius"/>
    </source>
</evidence>
<dbReference type="SUPFAM" id="SSF52540">
    <property type="entry name" value="P-loop containing nucleoside triphosphate hydrolases"/>
    <property type="match status" value="1"/>
</dbReference>
<dbReference type="PANTHER" id="PTHR48041">
    <property type="entry name" value="ABC TRANSPORTER G FAMILY MEMBER 28"/>
    <property type="match status" value="1"/>
</dbReference>
<evidence type="ECO:0000256" key="7">
    <source>
        <dbReference type="ARBA" id="ARBA00023136"/>
    </source>
</evidence>
<feature type="transmembrane region" description="Helical" evidence="8">
    <location>
        <begin position="510"/>
        <end position="528"/>
    </location>
</feature>
<dbReference type="InterPro" id="IPR017871">
    <property type="entry name" value="ABC_transporter-like_CS"/>
</dbReference>
<organism evidence="10 11">
    <name type="scientific">Ectocarpus siliculosus</name>
    <name type="common">Brown alga</name>
    <name type="synonym">Conferva siliculosa</name>
    <dbReference type="NCBI Taxonomy" id="2880"/>
    <lineage>
        <taxon>Eukaryota</taxon>
        <taxon>Sar</taxon>
        <taxon>Stramenopiles</taxon>
        <taxon>Ochrophyta</taxon>
        <taxon>PX clade</taxon>
        <taxon>Phaeophyceae</taxon>
        <taxon>Ectocarpales</taxon>
        <taxon>Ectocarpaceae</taxon>
        <taxon>Ectocarpus</taxon>
    </lineage>
</organism>
<dbReference type="AlphaFoldDB" id="D8LI56"/>
<dbReference type="Gene3D" id="3.40.50.300">
    <property type="entry name" value="P-loop containing nucleotide triphosphate hydrolases"/>
    <property type="match status" value="1"/>
</dbReference>